<name>A0A844B4P5_9BURK</name>
<gene>
    <name evidence="3" type="ORF">GHT07_04365</name>
</gene>
<feature type="domain" description="Thioredoxin-like fold" evidence="2">
    <location>
        <begin position="63"/>
        <end position="191"/>
    </location>
</feature>
<dbReference type="SUPFAM" id="SSF52833">
    <property type="entry name" value="Thioredoxin-like"/>
    <property type="match status" value="1"/>
</dbReference>
<dbReference type="RefSeq" id="WP_153583851.1">
    <property type="nucleotide sequence ID" value="NZ_WJBU01000004.1"/>
</dbReference>
<accession>A0A844B4P5</accession>
<dbReference type="InterPro" id="IPR036249">
    <property type="entry name" value="Thioredoxin-like_sf"/>
</dbReference>
<keyword evidence="1" id="KW-0732">Signal</keyword>
<evidence type="ECO:0000313" key="4">
    <source>
        <dbReference type="Proteomes" id="UP000487350"/>
    </source>
</evidence>
<evidence type="ECO:0000313" key="3">
    <source>
        <dbReference type="EMBL" id="MRD46497.1"/>
    </source>
</evidence>
<dbReference type="InterPro" id="IPR051470">
    <property type="entry name" value="Thiol:disulfide_interchange"/>
</dbReference>
<dbReference type="Gene3D" id="3.40.30.10">
    <property type="entry name" value="Glutaredoxin"/>
    <property type="match status" value="1"/>
</dbReference>
<dbReference type="PANTHER" id="PTHR35272">
    <property type="entry name" value="THIOL:DISULFIDE INTERCHANGE PROTEIN DSBC-RELATED"/>
    <property type="match status" value="1"/>
</dbReference>
<dbReference type="InterPro" id="IPR012336">
    <property type="entry name" value="Thioredoxin-like_fold"/>
</dbReference>
<dbReference type="PROSITE" id="PS51257">
    <property type="entry name" value="PROKAR_LIPOPROTEIN"/>
    <property type="match status" value="1"/>
</dbReference>
<dbReference type="OrthoDB" id="5298214at2"/>
<dbReference type="Proteomes" id="UP000487350">
    <property type="component" value="Unassembled WGS sequence"/>
</dbReference>
<dbReference type="PANTHER" id="PTHR35272:SF4">
    <property type="entry name" value="THIOL:DISULFIDE INTERCHANGE PROTEIN DSBG"/>
    <property type="match status" value="1"/>
</dbReference>
<protein>
    <submittedName>
        <fullName evidence="3">Thioredoxin fold domain-containing protein</fullName>
    </submittedName>
</protein>
<keyword evidence="4" id="KW-1185">Reference proteome</keyword>
<comment type="caution">
    <text evidence="3">The sequence shown here is derived from an EMBL/GenBank/DDBJ whole genome shotgun (WGS) entry which is preliminary data.</text>
</comment>
<organism evidence="3 4">
    <name type="scientific">Caenimonas koreensis DSM 17982</name>
    <dbReference type="NCBI Taxonomy" id="1121255"/>
    <lineage>
        <taxon>Bacteria</taxon>
        <taxon>Pseudomonadati</taxon>
        <taxon>Pseudomonadota</taxon>
        <taxon>Betaproteobacteria</taxon>
        <taxon>Burkholderiales</taxon>
        <taxon>Comamonadaceae</taxon>
        <taxon>Caenimonas</taxon>
    </lineage>
</organism>
<dbReference type="AlphaFoldDB" id="A0A844B4P5"/>
<evidence type="ECO:0000256" key="1">
    <source>
        <dbReference type="SAM" id="SignalP"/>
    </source>
</evidence>
<feature type="signal peptide" evidence="1">
    <location>
        <begin position="1"/>
        <end position="21"/>
    </location>
</feature>
<dbReference type="Pfam" id="PF13098">
    <property type="entry name" value="Thioredoxin_2"/>
    <property type="match status" value="1"/>
</dbReference>
<proteinExistence type="predicted"/>
<sequence>MNLLKPVAIAAALAASLLLTACDKTPDPAAAAAAAKAAPAPVTIDAIKAETTGFTVGSPMSVRTVYVFFDAQCPHCAALWNSAKPLKSQTKFVWIPVGVINKASTTQGATILSSKDPSATMEENETSILSKQGGISAGSGIDDMVAKVGKNTELFNKFGFESIPTVVALHAQTGLLVKKEGSMPTPELANFLGLAQPAQ</sequence>
<feature type="chain" id="PRO_5032842296" evidence="1">
    <location>
        <begin position="22"/>
        <end position="199"/>
    </location>
</feature>
<dbReference type="EMBL" id="WJBU01000004">
    <property type="protein sequence ID" value="MRD46497.1"/>
    <property type="molecule type" value="Genomic_DNA"/>
</dbReference>
<evidence type="ECO:0000259" key="2">
    <source>
        <dbReference type="Pfam" id="PF13098"/>
    </source>
</evidence>
<reference evidence="3 4" key="1">
    <citation type="submission" date="2019-11" db="EMBL/GenBank/DDBJ databases">
        <title>Caenimonas koreensis gen. nov., sp. nov., isolated from activated sludge.</title>
        <authorList>
            <person name="Seung H.R."/>
        </authorList>
    </citation>
    <scope>NUCLEOTIDE SEQUENCE [LARGE SCALE GENOMIC DNA]</scope>
    <source>
        <strain evidence="3 4">EMB320</strain>
    </source>
</reference>